<accession>A0A1H2HP18</accession>
<dbReference type="EMBL" id="LT629787">
    <property type="protein sequence ID" value="SDU33278.1"/>
    <property type="molecule type" value="Genomic_DNA"/>
</dbReference>
<evidence type="ECO:0000256" key="2">
    <source>
        <dbReference type="SAM" id="MobiDB-lite"/>
    </source>
</evidence>
<dbReference type="OrthoDB" id="9804785at2"/>
<sequence>MDVFQYLHKLVEQGGSDLFFSVGAPVNMKREGEFAALDETPLGSADLKQLAYQLMSQKQAAEFERDLEMNLAVGLPGVGRFRTNIYFQRGEVAMVIRHISNKIPRIAELGLPRSLEKLVMLDRGLILVVGAAGSGKSTTLASMLDHRNSNRGGHIVCIEDPIEFLHDHKQSIIDQREVGLDTHSFREALRNVLRESPDVIMIGEIRDRESMQHALHYSETGHLVLATLHATNTVQAVERMVNLFPEESRNQVLSDISMNIAAIIGQRLVPGVDKKRVAAVELMLRTPYVVDLIARDELHEIRTAMSRSLEHGLQTFDQHLHALVNRNAITLKVAVKFADSRTDFMLKTKLDKGFSKDENEVSNKSTGGEDLTDDFK</sequence>
<dbReference type="PROSITE" id="PS00662">
    <property type="entry name" value="T2SP_E"/>
    <property type="match status" value="1"/>
</dbReference>
<comment type="similarity">
    <text evidence="1">Belongs to the GSP E family.</text>
</comment>
<dbReference type="RefSeq" id="WP_092388816.1">
    <property type="nucleotide sequence ID" value="NZ_LT629787.1"/>
</dbReference>
<proteinExistence type="inferred from homology"/>
<dbReference type="AlphaFoldDB" id="A0A1H2HP18"/>
<evidence type="ECO:0000313" key="5">
    <source>
        <dbReference type="Proteomes" id="UP000243924"/>
    </source>
</evidence>
<dbReference type="InterPro" id="IPR001482">
    <property type="entry name" value="T2SS/T4SS_dom"/>
</dbReference>
<organism evidence="4 5">
    <name type="scientific">Halopseudomonas salegens</name>
    <dbReference type="NCBI Taxonomy" id="1434072"/>
    <lineage>
        <taxon>Bacteria</taxon>
        <taxon>Pseudomonadati</taxon>
        <taxon>Pseudomonadota</taxon>
        <taxon>Gammaproteobacteria</taxon>
        <taxon>Pseudomonadales</taxon>
        <taxon>Pseudomonadaceae</taxon>
        <taxon>Halopseudomonas</taxon>
    </lineage>
</organism>
<name>A0A1H2HP18_9GAMM</name>
<dbReference type="GO" id="GO:0016887">
    <property type="term" value="F:ATP hydrolysis activity"/>
    <property type="evidence" value="ECO:0007669"/>
    <property type="project" value="InterPro"/>
</dbReference>
<dbReference type="Proteomes" id="UP000243924">
    <property type="component" value="Chromosome I"/>
</dbReference>
<dbReference type="CDD" id="cd01131">
    <property type="entry name" value="PilT"/>
    <property type="match status" value="1"/>
</dbReference>
<dbReference type="STRING" id="1434072.SAMN05216210_3174"/>
<dbReference type="InterPro" id="IPR027417">
    <property type="entry name" value="P-loop_NTPase"/>
</dbReference>
<dbReference type="Gene3D" id="3.30.450.90">
    <property type="match status" value="1"/>
</dbReference>
<dbReference type="GO" id="GO:0005524">
    <property type="term" value="F:ATP binding"/>
    <property type="evidence" value="ECO:0007669"/>
    <property type="project" value="InterPro"/>
</dbReference>
<evidence type="ECO:0000259" key="3">
    <source>
        <dbReference type="PROSITE" id="PS00662"/>
    </source>
</evidence>
<keyword evidence="5" id="KW-1185">Reference proteome</keyword>
<evidence type="ECO:0000313" key="4">
    <source>
        <dbReference type="EMBL" id="SDU33278.1"/>
    </source>
</evidence>
<dbReference type="Gene3D" id="3.40.50.300">
    <property type="entry name" value="P-loop containing nucleotide triphosphate hydrolases"/>
    <property type="match status" value="1"/>
</dbReference>
<dbReference type="Pfam" id="PF00437">
    <property type="entry name" value="T2SSE"/>
    <property type="match status" value="1"/>
</dbReference>
<evidence type="ECO:0000256" key="1">
    <source>
        <dbReference type="ARBA" id="ARBA00006611"/>
    </source>
</evidence>
<dbReference type="SUPFAM" id="SSF52540">
    <property type="entry name" value="P-loop containing nucleoside triphosphate hydrolases"/>
    <property type="match status" value="1"/>
</dbReference>
<dbReference type="PANTHER" id="PTHR30486:SF12">
    <property type="entry name" value="TYPE IV PILUS ATPASE PILU"/>
    <property type="match status" value="1"/>
</dbReference>
<dbReference type="NCBIfam" id="TIGR01420">
    <property type="entry name" value="pilT_fam"/>
    <property type="match status" value="1"/>
</dbReference>
<protein>
    <submittedName>
        <fullName evidence="4">Twitching motility protein PilU</fullName>
    </submittedName>
</protein>
<feature type="domain" description="Bacterial type II secretion system protein E" evidence="3">
    <location>
        <begin position="193"/>
        <end position="207"/>
    </location>
</feature>
<dbReference type="InterPro" id="IPR006321">
    <property type="entry name" value="PilT/PilU"/>
</dbReference>
<reference evidence="5" key="1">
    <citation type="submission" date="2016-10" db="EMBL/GenBank/DDBJ databases">
        <authorList>
            <person name="Varghese N."/>
            <person name="Submissions S."/>
        </authorList>
    </citation>
    <scope>NUCLEOTIDE SEQUENCE [LARGE SCALE GENOMIC DNA]</scope>
    <source>
        <strain evidence="5">CECT 8338</strain>
    </source>
</reference>
<gene>
    <name evidence="4" type="ORF">SAMN05216210_3174</name>
</gene>
<dbReference type="PANTHER" id="PTHR30486">
    <property type="entry name" value="TWITCHING MOTILITY PROTEIN PILT"/>
    <property type="match status" value="1"/>
</dbReference>
<feature type="region of interest" description="Disordered" evidence="2">
    <location>
        <begin position="355"/>
        <end position="376"/>
    </location>
</feature>
<dbReference type="InterPro" id="IPR050921">
    <property type="entry name" value="T4SS_GSP_E_ATPase"/>
</dbReference>